<feature type="transmembrane region" description="Helical" evidence="1">
    <location>
        <begin position="21"/>
        <end position="42"/>
    </location>
</feature>
<keyword evidence="1" id="KW-0472">Membrane</keyword>
<keyword evidence="1" id="KW-1133">Transmembrane helix</keyword>
<sequence length="115" mass="12514">MSMEPLSVAKPKEDGMICRLVTGKIGLVDTFWGAYMLGGMLFNITIAAVNDTDVLFILNMLYAVYILIVCIAVWKAASLFQGKIYWAILAKIVAALSIVHGLILLIALPIAMMGH</sequence>
<feature type="transmembrane region" description="Helical" evidence="1">
    <location>
        <begin position="86"/>
        <end position="112"/>
    </location>
</feature>
<evidence type="ECO:0000256" key="1">
    <source>
        <dbReference type="SAM" id="Phobius"/>
    </source>
</evidence>
<dbReference type="HOGENOM" id="CLU_169635_0_0_6"/>
<organism evidence="2 3">
    <name type="scientific">Shewanella denitrificans (strain OS217 / ATCC BAA-1090 / DSM 15013)</name>
    <dbReference type="NCBI Taxonomy" id="318161"/>
    <lineage>
        <taxon>Bacteria</taxon>
        <taxon>Pseudomonadati</taxon>
        <taxon>Pseudomonadota</taxon>
        <taxon>Gammaproteobacteria</taxon>
        <taxon>Alteromonadales</taxon>
        <taxon>Shewanellaceae</taxon>
        <taxon>Shewanella</taxon>
    </lineage>
</organism>
<protein>
    <submittedName>
        <fullName evidence="2">Uncharacterized protein</fullName>
    </submittedName>
</protein>
<feature type="transmembrane region" description="Helical" evidence="1">
    <location>
        <begin position="54"/>
        <end position="74"/>
    </location>
</feature>
<dbReference type="Proteomes" id="UP000001982">
    <property type="component" value="Chromosome"/>
</dbReference>
<keyword evidence="1" id="KW-0812">Transmembrane</keyword>
<gene>
    <name evidence="2" type="ordered locus">Sden_2458</name>
</gene>
<proteinExistence type="predicted"/>
<dbReference type="eggNOG" id="ENOG5033ADR">
    <property type="taxonomic scope" value="Bacteria"/>
</dbReference>
<reference evidence="2 3" key="1">
    <citation type="submission" date="2006-03" db="EMBL/GenBank/DDBJ databases">
        <title>Complete sequence of Shewanella denitrificans OS217.</title>
        <authorList>
            <consortium name="US DOE Joint Genome Institute"/>
            <person name="Copeland A."/>
            <person name="Lucas S."/>
            <person name="Lapidus A."/>
            <person name="Barry K."/>
            <person name="Detter J.C."/>
            <person name="Glavina del Rio T."/>
            <person name="Hammon N."/>
            <person name="Israni S."/>
            <person name="Dalin E."/>
            <person name="Tice H."/>
            <person name="Pitluck S."/>
            <person name="Brettin T."/>
            <person name="Bruce D."/>
            <person name="Han C."/>
            <person name="Tapia R."/>
            <person name="Gilna P."/>
            <person name="Kiss H."/>
            <person name="Schmutz J."/>
            <person name="Larimer F."/>
            <person name="Land M."/>
            <person name="Hauser L."/>
            <person name="Kyrpides N."/>
            <person name="Lykidis A."/>
            <person name="Richardson P."/>
        </authorList>
    </citation>
    <scope>NUCLEOTIDE SEQUENCE [LARGE SCALE GENOMIC DNA]</scope>
    <source>
        <strain evidence="3">OS217 / ATCC BAA-1090 / DSM 15013</strain>
    </source>
</reference>
<dbReference type="AlphaFoldDB" id="Q12LD8"/>
<accession>Q12LD8</accession>
<evidence type="ECO:0000313" key="3">
    <source>
        <dbReference type="Proteomes" id="UP000001982"/>
    </source>
</evidence>
<evidence type="ECO:0000313" key="2">
    <source>
        <dbReference type="EMBL" id="ABE55738.1"/>
    </source>
</evidence>
<name>Q12LD8_SHEDO</name>
<keyword evidence="3" id="KW-1185">Reference proteome</keyword>
<dbReference type="KEGG" id="sdn:Sden_2458"/>
<dbReference type="EMBL" id="CP000302">
    <property type="protein sequence ID" value="ABE55738.1"/>
    <property type="molecule type" value="Genomic_DNA"/>
</dbReference>
<dbReference type="STRING" id="318161.Sden_2458"/>